<name>D8Q5A8_SCHCM</name>
<accession>D8Q5A8</accession>
<organism evidence="2">
    <name type="scientific">Schizophyllum commune (strain H4-8 / FGSC 9210)</name>
    <name type="common">Split gill fungus</name>
    <dbReference type="NCBI Taxonomy" id="578458"/>
    <lineage>
        <taxon>Eukaryota</taxon>
        <taxon>Fungi</taxon>
        <taxon>Dikarya</taxon>
        <taxon>Basidiomycota</taxon>
        <taxon>Agaricomycotina</taxon>
        <taxon>Agaricomycetes</taxon>
        <taxon>Agaricomycetidae</taxon>
        <taxon>Agaricales</taxon>
        <taxon>Schizophyllaceae</taxon>
        <taxon>Schizophyllum</taxon>
    </lineage>
</organism>
<dbReference type="RefSeq" id="XP_003032277.1">
    <property type="nucleotide sequence ID" value="XM_003032231.1"/>
</dbReference>
<dbReference type="KEGG" id="scm:SCHCO_02287566"/>
<proteinExistence type="predicted"/>
<evidence type="ECO:0000313" key="1">
    <source>
        <dbReference type="EMBL" id="EFI97374.1"/>
    </source>
</evidence>
<keyword evidence="2" id="KW-1185">Reference proteome</keyword>
<dbReference type="GeneID" id="9589923"/>
<dbReference type="VEuPathDB" id="FungiDB:SCHCODRAFT_02287566"/>
<evidence type="ECO:0000313" key="2">
    <source>
        <dbReference type="Proteomes" id="UP000007431"/>
    </source>
</evidence>
<gene>
    <name evidence="1" type="ORF">SCHCODRAFT_109157</name>
</gene>
<dbReference type="Proteomes" id="UP000007431">
    <property type="component" value="Unassembled WGS sequence"/>
</dbReference>
<dbReference type="AlphaFoldDB" id="D8Q5A8"/>
<reference evidence="1 2" key="1">
    <citation type="journal article" date="2010" name="Nat. Biotechnol.">
        <title>Genome sequence of the model mushroom Schizophyllum commune.</title>
        <authorList>
            <person name="Ohm R.A."/>
            <person name="de Jong J.F."/>
            <person name="Lugones L.G."/>
            <person name="Aerts A."/>
            <person name="Kothe E."/>
            <person name="Stajich J.E."/>
            <person name="de Vries R.P."/>
            <person name="Record E."/>
            <person name="Levasseur A."/>
            <person name="Baker S.E."/>
            <person name="Bartholomew K.A."/>
            <person name="Coutinho P.M."/>
            <person name="Erdmann S."/>
            <person name="Fowler T.J."/>
            <person name="Gathman A.C."/>
            <person name="Lombard V."/>
            <person name="Henrissat B."/>
            <person name="Knabe N."/>
            <person name="Kuees U."/>
            <person name="Lilly W.W."/>
            <person name="Lindquist E."/>
            <person name="Lucas S."/>
            <person name="Magnuson J.K."/>
            <person name="Piumi F."/>
            <person name="Raudaskoski M."/>
            <person name="Salamov A."/>
            <person name="Schmutz J."/>
            <person name="Schwarze F.W.M.R."/>
            <person name="vanKuyk P.A."/>
            <person name="Horton J.S."/>
            <person name="Grigoriev I.V."/>
            <person name="Woesten H.A.B."/>
        </authorList>
    </citation>
    <scope>NUCLEOTIDE SEQUENCE [LARGE SCALE GENOMIC DNA]</scope>
    <source>
        <strain evidence="2">H4-8 / FGSC 9210</strain>
    </source>
</reference>
<sequence>MPYQLAPLSNIFRSILTTARRPSEAVPATPIAEDDDDVYDFPLDLVDDRAGLGLGYPSTSSLSISSLAGRAVVTSSPAPAPAPVVAPAPAPEAISTPQKQKKKGIFGFVLPLFSAPTVTPASPLLAPALSYTPFDSFSSSSRSLAAFLSSPAPSSYSPSSPIPSSPTPPSPNLAMLRAAAHVLRPVYFPRRPLYDIPEEMPSPRLLSPIPPIARHRGPLLVWNAETQTFGFYRSPLLTSSPVYF</sequence>
<protein>
    <submittedName>
        <fullName evidence="1">Uncharacterized protein</fullName>
    </submittedName>
</protein>
<dbReference type="HOGENOM" id="CLU_1138556_0_0_1"/>
<dbReference type="EMBL" id="GL377306">
    <property type="protein sequence ID" value="EFI97374.1"/>
    <property type="molecule type" value="Genomic_DNA"/>
</dbReference>
<feature type="non-terminal residue" evidence="1">
    <location>
        <position position="244"/>
    </location>
</feature>
<dbReference type="InParanoid" id="D8Q5A8"/>
<dbReference type="OrthoDB" id="10509598at2759"/>